<reference evidence="1 2" key="1">
    <citation type="submission" date="2015-05" db="EMBL/GenBank/DDBJ databases">
        <authorList>
            <person name="Goodhead I."/>
        </authorList>
    </citation>
    <scope>NUCLEOTIDE SEQUENCE [LARGE SCALE GENOMIC DNA]</scope>
    <source>
        <strain evidence="2">morsitans</strain>
    </source>
</reference>
<protein>
    <submittedName>
        <fullName evidence="1">Uncharacterized protein</fullName>
    </submittedName>
</protein>
<evidence type="ECO:0000313" key="2">
    <source>
        <dbReference type="Proteomes" id="UP000245838"/>
    </source>
</evidence>
<accession>A0A193QF45</accession>
<dbReference type="Proteomes" id="UP000245838">
    <property type="component" value="Chromosome sggmmb4_Chromosome"/>
</dbReference>
<name>A0A193QF45_SODGM</name>
<sequence>MLKWHFPLSLSHRGVFISLLRLRLLMRAKNYPSEGLC</sequence>
<gene>
    <name evidence="1" type="ORF">SGGMMB4_00348</name>
</gene>
<organism evidence="1 2">
    <name type="scientific">Sodalis glossinidius (strain morsitans)</name>
    <dbReference type="NCBI Taxonomy" id="343509"/>
    <lineage>
        <taxon>Bacteria</taxon>
        <taxon>Pseudomonadati</taxon>
        <taxon>Pseudomonadota</taxon>
        <taxon>Gammaproteobacteria</taxon>
        <taxon>Enterobacterales</taxon>
        <taxon>Bruguierivoracaceae</taxon>
        <taxon>Sodalis</taxon>
    </lineage>
</organism>
<dbReference type="EMBL" id="LN854557">
    <property type="protein sequence ID" value="CRL43773.1"/>
    <property type="molecule type" value="Genomic_DNA"/>
</dbReference>
<proteinExistence type="predicted"/>
<evidence type="ECO:0000313" key="1">
    <source>
        <dbReference type="EMBL" id="CRL43773.1"/>
    </source>
</evidence>
<dbReference type="AlphaFoldDB" id="A0A193QF45"/>